<dbReference type="SUPFAM" id="SSF55781">
    <property type="entry name" value="GAF domain-like"/>
    <property type="match status" value="1"/>
</dbReference>
<keyword evidence="5" id="KW-0418">Kinase</keyword>
<dbReference type="SUPFAM" id="SSF55785">
    <property type="entry name" value="PYP-like sensor domain (PAS domain)"/>
    <property type="match status" value="1"/>
</dbReference>
<sequence length="619" mass="67842">MLTDTSVVHVDDDPEIVELAATYLERQDDRLTVTTATTISDALDQITATTDCVVSDYEMPEMNGIELLNTVRAEYPNLPFILFTGKGSEEIASEAISAGVTDYLQKETNVEQYTLLANRILNVVTQHEAEQRVNTERQRFQSLFNELSQPAVEIDYDAGEPIVQSVNVAFEEVFGYAATEIGGESLDAAIVPEHDEETASQINSQFCNSRQPEAREVTRQTDTGPREFLLQAAPFDDRSGGFIIYTDITDRKRREEKLSALHDVAEELAQSETVSEVCDRTITASKEILSFDLSVVGLTDGDVIKPQAVSEEVPPDGLVAMSVSEGILGKTYRTGESYVFDDLETVPEANPQGPYKSAISVPIGDHGVFQAVATTRNSFNKTDHELTELLIRHTDSALSRLQRERQLEQQTVRFDRFTSMLSHDLRNPLTVAAGHVELLSDECNSEHLDKIAHAHHRMEELIDNVLMLARNDDAEVTMEPVSVNRAAKQGWQSVNTPNATLSATCEMTVSAAPSQLKRLFENVFRNAIEHSNGSVSVTVGAMDAGFYIADTGPGIPEDERDVIFTTGYSTAASGTGLGLAIVSQIVQTHDWNIAVCDSEAGGTRLEITGVETVILSNSS</sequence>
<dbReference type="Gene3D" id="3.30.450.20">
    <property type="entry name" value="PAS domain"/>
    <property type="match status" value="1"/>
</dbReference>
<name>A0ABD5M0X5_9EURY</name>
<feature type="domain" description="PAS" evidence="10">
    <location>
        <begin position="136"/>
        <end position="209"/>
    </location>
</feature>
<feature type="domain" description="Response regulatory" evidence="9">
    <location>
        <begin position="6"/>
        <end position="121"/>
    </location>
</feature>
<dbReference type="Pfam" id="PF02518">
    <property type="entry name" value="HATPase_c"/>
    <property type="match status" value="1"/>
</dbReference>
<feature type="modified residue" description="4-aspartylphosphate" evidence="7">
    <location>
        <position position="56"/>
    </location>
</feature>
<evidence type="ECO:0000256" key="2">
    <source>
        <dbReference type="ARBA" id="ARBA00012438"/>
    </source>
</evidence>
<comment type="caution">
    <text evidence="11">The sequence shown here is derived from an EMBL/GenBank/DDBJ whole genome shotgun (WGS) entry which is preliminary data.</text>
</comment>
<dbReference type="GO" id="GO:0004673">
    <property type="term" value="F:protein histidine kinase activity"/>
    <property type="evidence" value="ECO:0007669"/>
    <property type="project" value="UniProtKB-EC"/>
</dbReference>
<dbReference type="PRINTS" id="PR00344">
    <property type="entry name" value="BCTRLSENSOR"/>
</dbReference>
<dbReference type="InterPro" id="IPR001789">
    <property type="entry name" value="Sig_transdc_resp-reg_receiver"/>
</dbReference>
<dbReference type="PROSITE" id="PS50109">
    <property type="entry name" value="HIS_KIN"/>
    <property type="match status" value="1"/>
</dbReference>
<dbReference type="PROSITE" id="PS50112">
    <property type="entry name" value="PAS"/>
    <property type="match status" value="1"/>
</dbReference>
<dbReference type="InterPro" id="IPR036097">
    <property type="entry name" value="HisK_dim/P_sf"/>
</dbReference>
<organism evidence="11 12">
    <name type="scientific">Halorubrum miltondacostae</name>
    <dbReference type="NCBI Taxonomy" id="3076378"/>
    <lineage>
        <taxon>Archaea</taxon>
        <taxon>Methanobacteriati</taxon>
        <taxon>Methanobacteriota</taxon>
        <taxon>Stenosarchaea group</taxon>
        <taxon>Halobacteria</taxon>
        <taxon>Halobacteriales</taxon>
        <taxon>Haloferacaceae</taxon>
        <taxon>Halorubrum</taxon>
    </lineage>
</organism>
<dbReference type="InterPro" id="IPR003594">
    <property type="entry name" value="HATPase_dom"/>
</dbReference>
<evidence type="ECO:0000256" key="5">
    <source>
        <dbReference type="ARBA" id="ARBA00022777"/>
    </source>
</evidence>
<dbReference type="AlphaFoldDB" id="A0ABD5M0X5"/>
<evidence type="ECO:0000256" key="4">
    <source>
        <dbReference type="ARBA" id="ARBA00022679"/>
    </source>
</evidence>
<dbReference type="InterPro" id="IPR011006">
    <property type="entry name" value="CheY-like_superfamily"/>
</dbReference>
<dbReference type="Pfam" id="PF13185">
    <property type="entry name" value="GAF_2"/>
    <property type="match status" value="1"/>
</dbReference>
<dbReference type="Gene3D" id="3.30.450.40">
    <property type="match status" value="1"/>
</dbReference>
<proteinExistence type="predicted"/>
<dbReference type="PANTHER" id="PTHR43711:SF1">
    <property type="entry name" value="HISTIDINE KINASE 1"/>
    <property type="match status" value="1"/>
</dbReference>
<dbReference type="SMART" id="SM00387">
    <property type="entry name" value="HATPase_c"/>
    <property type="match status" value="1"/>
</dbReference>
<dbReference type="InterPro" id="IPR050736">
    <property type="entry name" value="Sensor_HK_Regulatory"/>
</dbReference>
<dbReference type="InterPro" id="IPR029016">
    <property type="entry name" value="GAF-like_dom_sf"/>
</dbReference>
<dbReference type="PROSITE" id="PS50110">
    <property type="entry name" value="RESPONSE_REGULATORY"/>
    <property type="match status" value="1"/>
</dbReference>
<evidence type="ECO:0000313" key="11">
    <source>
        <dbReference type="EMBL" id="MEZ3163901.1"/>
    </source>
</evidence>
<dbReference type="Pfam" id="PF00512">
    <property type="entry name" value="HisKA"/>
    <property type="match status" value="1"/>
</dbReference>
<keyword evidence="3 7" id="KW-0597">Phosphoprotein</keyword>
<dbReference type="SUPFAM" id="SSF47384">
    <property type="entry name" value="Homodimeric domain of signal transducing histidine kinase"/>
    <property type="match status" value="1"/>
</dbReference>
<keyword evidence="12" id="KW-1185">Reference proteome</keyword>
<evidence type="ECO:0000256" key="7">
    <source>
        <dbReference type="PROSITE-ProRule" id="PRU00169"/>
    </source>
</evidence>
<dbReference type="Gene3D" id="1.10.287.130">
    <property type="match status" value="1"/>
</dbReference>
<dbReference type="CDD" id="cd00130">
    <property type="entry name" value="PAS"/>
    <property type="match status" value="1"/>
</dbReference>
<protein>
    <recommendedName>
        <fullName evidence="2">histidine kinase</fullName>
        <ecNumber evidence="2">2.7.13.3</ecNumber>
    </recommendedName>
</protein>
<dbReference type="EMBL" id="JBEDNY010000002">
    <property type="protein sequence ID" value="MEZ3163901.1"/>
    <property type="molecule type" value="Genomic_DNA"/>
</dbReference>
<dbReference type="SUPFAM" id="SSF52172">
    <property type="entry name" value="CheY-like"/>
    <property type="match status" value="1"/>
</dbReference>
<comment type="catalytic activity">
    <reaction evidence="1">
        <text>ATP + protein L-histidine = ADP + protein N-phospho-L-histidine.</text>
        <dbReference type="EC" id="2.7.13.3"/>
    </reaction>
</comment>
<dbReference type="Gene3D" id="3.40.50.2300">
    <property type="match status" value="1"/>
</dbReference>
<dbReference type="InterPro" id="IPR003661">
    <property type="entry name" value="HisK_dim/P_dom"/>
</dbReference>
<gene>
    <name evidence="11" type="ORF">ABNG04_08485</name>
</gene>
<dbReference type="SUPFAM" id="SSF55874">
    <property type="entry name" value="ATPase domain of HSP90 chaperone/DNA topoisomerase II/histidine kinase"/>
    <property type="match status" value="1"/>
</dbReference>
<dbReference type="InterPro" id="IPR036890">
    <property type="entry name" value="HATPase_C_sf"/>
</dbReference>
<dbReference type="EC" id="2.7.13.3" evidence="2"/>
<dbReference type="InterPro" id="IPR005467">
    <property type="entry name" value="His_kinase_dom"/>
</dbReference>
<evidence type="ECO:0000256" key="1">
    <source>
        <dbReference type="ARBA" id="ARBA00000085"/>
    </source>
</evidence>
<evidence type="ECO:0000256" key="6">
    <source>
        <dbReference type="ARBA" id="ARBA00023012"/>
    </source>
</evidence>
<keyword evidence="4" id="KW-0808">Transferase</keyword>
<dbReference type="SMART" id="SM00388">
    <property type="entry name" value="HisKA"/>
    <property type="match status" value="1"/>
</dbReference>
<dbReference type="InterPro" id="IPR035965">
    <property type="entry name" value="PAS-like_dom_sf"/>
</dbReference>
<dbReference type="Gene3D" id="3.30.565.10">
    <property type="entry name" value="Histidine kinase-like ATPase, C-terminal domain"/>
    <property type="match status" value="1"/>
</dbReference>
<dbReference type="RefSeq" id="WP_371161728.1">
    <property type="nucleotide sequence ID" value="NZ_JBEDNX010000002.1"/>
</dbReference>
<dbReference type="CDD" id="cd00082">
    <property type="entry name" value="HisKA"/>
    <property type="match status" value="1"/>
</dbReference>
<accession>A0ABD5M0X5</accession>
<dbReference type="NCBIfam" id="TIGR00229">
    <property type="entry name" value="sensory_box"/>
    <property type="match status" value="1"/>
</dbReference>
<dbReference type="Pfam" id="PF00989">
    <property type="entry name" value="PAS"/>
    <property type="match status" value="1"/>
</dbReference>
<dbReference type="CDD" id="cd00156">
    <property type="entry name" value="REC"/>
    <property type="match status" value="1"/>
</dbReference>
<dbReference type="PANTHER" id="PTHR43711">
    <property type="entry name" value="TWO-COMPONENT HISTIDINE KINASE"/>
    <property type="match status" value="1"/>
</dbReference>
<dbReference type="GO" id="GO:0000160">
    <property type="term" value="P:phosphorelay signal transduction system"/>
    <property type="evidence" value="ECO:0007669"/>
    <property type="project" value="UniProtKB-KW"/>
</dbReference>
<evidence type="ECO:0000259" key="9">
    <source>
        <dbReference type="PROSITE" id="PS50110"/>
    </source>
</evidence>
<dbReference type="Proteomes" id="UP001567572">
    <property type="component" value="Unassembled WGS sequence"/>
</dbReference>
<dbReference type="InterPro" id="IPR000014">
    <property type="entry name" value="PAS"/>
</dbReference>
<evidence type="ECO:0000256" key="3">
    <source>
        <dbReference type="ARBA" id="ARBA00022553"/>
    </source>
</evidence>
<feature type="domain" description="Histidine kinase" evidence="8">
    <location>
        <begin position="420"/>
        <end position="608"/>
    </location>
</feature>
<dbReference type="InterPro" id="IPR004358">
    <property type="entry name" value="Sig_transdc_His_kin-like_C"/>
</dbReference>
<dbReference type="InterPro" id="IPR013767">
    <property type="entry name" value="PAS_fold"/>
</dbReference>
<reference evidence="11 12" key="1">
    <citation type="submission" date="2024-06" db="EMBL/GenBank/DDBJ databases">
        <title>Halorubrum miltondacostae sp. nov., a potential PHA producer isolated from an inland solar saltern in Rio Maior, Portugal.</title>
        <authorList>
            <person name="Albuquerque L."/>
            <person name="Viver T."/>
            <person name="Barroso C."/>
            <person name="Claudino R."/>
            <person name="Galvan M."/>
            <person name="Simoes G."/>
            <person name="Lobo Da Cunha A."/>
            <person name="Egas C."/>
        </authorList>
    </citation>
    <scope>NUCLEOTIDE SEQUENCE [LARGE SCALE GENOMIC DNA]</scope>
    <source>
        <strain evidence="11 12">RMP-11</strain>
    </source>
</reference>
<dbReference type="InterPro" id="IPR003018">
    <property type="entry name" value="GAF"/>
</dbReference>
<evidence type="ECO:0000259" key="8">
    <source>
        <dbReference type="PROSITE" id="PS50109"/>
    </source>
</evidence>
<keyword evidence="6" id="KW-0902">Two-component regulatory system</keyword>
<evidence type="ECO:0000313" key="12">
    <source>
        <dbReference type="Proteomes" id="UP001567572"/>
    </source>
</evidence>
<evidence type="ECO:0000259" key="10">
    <source>
        <dbReference type="PROSITE" id="PS50112"/>
    </source>
</evidence>
<dbReference type="SMART" id="SM00448">
    <property type="entry name" value="REC"/>
    <property type="match status" value="1"/>
</dbReference>
<dbReference type="Pfam" id="PF00072">
    <property type="entry name" value="Response_reg"/>
    <property type="match status" value="1"/>
</dbReference>